<organism evidence="3 4">
    <name type="scientific">Orchesella dallaii</name>
    <dbReference type="NCBI Taxonomy" id="48710"/>
    <lineage>
        <taxon>Eukaryota</taxon>
        <taxon>Metazoa</taxon>
        <taxon>Ecdysozoa</taxon>
        <taxon>Arthropoda</taxon>
        <taxon>Hexapoda</taxon>
        <taxon>Collembola</taxon>
        <taxon>Entomobryomorpha</taxon>
        <taxon>Entomobryoidea</taxon>
        <taxon>Orchesellidae</taxon>
        <taxon>Orchesellinae</taxon>
        <taxon>Orchesella</taxon>
    </lineage>
</organism>
<comment type="caution">
    <text evidence="3">The sequence shown here is derived from an EMBL/GenBank/DDBJ whole genome shotgun (WGS) entry which is preliminary data.</text>
</comment>
<evidence type="ECO:0000313" key="4">
    <source>
        <dbReference type="Proteomes" id="UP001642540"/>
    </source>
</evidence>
<proteinExistence type="predicted"/>
<dbReference type="PROSITE" id="PS00028">
    <property type="entry name" value="ZINC_FINGER_C2H2_1"/>
    <property type="match status" value="1"/>
</dbReference>
<gene>
    <name evidence="3" type="ORF">ODALV1_LOCUS15120</name>
</gene>
<feature type="domain" description="C2H2-type" evidence="2">
    <location>
        <begin position="10"/>
        <end position="38"/>
    </location>
</feature>
<dbReference type="EMBL" id="CAXLJM020000046">
    <property type="protein sequence ID" value="CAL8111527.1"/>
    <property type="molecule type" value="Genomic_DNA"/>
</dbReference>
<evidence type="ECO:0000313" key="3">
    <source>
        <dbReference type="EMBL" id="CAL8111527.1"/>
    </source>
</evidence>
<name>A0ABP1QXX0_9HEXA</name>
<sequence length="166" mass="18807">MYLGSLSLLPVCGICNQSFRKMETLRQHEKNCHRSESGVPERKPGRPMGTIKFKKEIKEDRDIINDRLVSSDEDESAHKIATPEEFPTYVQHETVNVNDTASIRAVLEGKTLRIILSRTGEQESLQKISSLDTERIRDIAKLKVVNIHDAASIKSILGNKELRIIL</sequence>
<reference evidence="3 4" key="1">
    <citation type="submission" date="2024-08" db="EMBL/GenBank/DDBJ databases">
        <authorList>
            <person name="Cucini C."/>
            <person name="Frati F."/>
        </authorList>
    </citation>
    <scope>NUCLEOTIDE SEQUENCE [LARGE SCALE GENOMIC DNA]</scope>
</reference>
<dbReference type="PROSITE" id="PS50157">
    <property type="entry name" value="ZINC_FINGER_C2H2_2"/>
    <property type="match status" value="1"/>
</dbReference>
<keyword evidence="1" id="KW-0862">Zinc</keyword>
<evidence type="ECO:0000259" key="2">
    <source>
        <dbReference type="PROSITE" id="PS50157"/>
    </source>
</evidence>
<keyword evidence="4" id="KW-1185">Reference proteome</keyword>
<keyword evidence="1" id="KW-0479">Metal-binding</keyword>
<keyword evidence="1" id="KW-0863">Zinc-finger</keyword>
<dbReference type="Proteomes" id="UP001642540">
    <property type="component" value="Unassembled WGS sequence"/>
</dbReference>
<accession>A0ABP1QXX0</accession>
<protein>
    <recommendedName>
        <fullName evidence="2">C2H2-type domain-containing protein</fullName>
    </recommendedName>
</protein>
<evidence type="ECO:0000256" key="1">
    <source>
        <dbReference type="PROSITE-ProRule" id="PRU00042"/>
    </source>
</evidence>
<dbReference type="InterPro" id="IPR013087">
    <property type="entry name" value="Znf_C2H2_type"/>
</dbReference>